<dbReference type="Proteomes" id="UP000195877">
    <property type="component" value="Chromosome 1"/>
</dbReference>
<keyword evidence="4" id="KW-1185">Reference proteome</keyword>
<gene>
    <name evidence="3" type="ORF">PD5205_02695</name>
    <name evidence="2" type="ORF">PD885_01299</name>
</gene>
<protein>
    <submittedName>
        <fullName evidence="3">Beta-lactamase</fullName>
    </submittedName>
</protein>
<dbReference type="EMBL" id="LT853885">
    <property type="protein sequence ID" value="SMR03985.1"/>
    <property type="molecule type" value="Genomic_DNA"/>
</dbReference>
<organism evidence="3 5">
    <name type="scientific">Xanthomonas fragariae</name>
    <dbReference type="NCBI Taxonomy" id="48664"/>
    <lineage>
        <taxon>Bacteria</taxon>
        <taxon>Pseudomonadati</taxon>
        <taxon>Pseudomonadota</taxon>
        <taxon>Gammaproteobacteria</taxon>
        <taxon>Lysobacterales</taxon>
        <taxon>Lysobacteraceae</taxon>
        <taxon>Xanthomonas</taxon>
    </lineage>
</organism>
<reference evidence="3 5" key="1">
    <citation type="submission" date="2017-05" db="EMBL/GenBank/DDBJ databases">
        <authorList>
            <person name="Song R."/>
            <person name="Chenine A.L."/>
            <person name="Ruprecht R.M."/>
        </authorList>
    </citation>
    <scope>NUCLEOTIDE SEQUENCE [LARGE SCALE GENOMIC DNA]</scope>
    <source>
        <strain evidence="3">PD5205</strain>
    </source>
</reference>
<proteinExistence type="predicted"/>
<dbReference type="Pfam" id="PF11954">
    <property type="entry name" value="DUF3471"/>
    <property type="match status" value="1"/>
</dbReference>
<dbReference type="EMBL" id="LT853882">
    <property type="protein sequence ID" value="SMQ98550.1"/>
    <property type="molecule type" value="Genomic_DNA"/>
</dbReference>
<dbReference type="InterPro" id="IPR021860">
    <property type="entry name" value="Peptidase_S12_Pab87-rel_C"/>
</dbReference>
<dbReference type="STRING" id="48664.BER92_13040"/>
<accession>A0A1Y6H8G0</accession>
<name>A0A1Y6H8G0_9XANT</name>
<dbReference type="Proteomes" id="UP000195953">
    <property type="component" value="Chromosome 1"/>
</dbReference>
<feature type="domain" description="Peptidase S12 Pab87-related C-terminal" evidence="1">
    <location>
        <begin position="1"/>
        <end position="75"/>
    </location>
</feature>
<dbReference type="Gene3D" id="2.40.128.600">
    <property type="match status" value="1"/>
</dbReference>
<reference evidence="2 4" key="2">
    <citation type="submission" date="2017-05" db="EMBL/GenBank/DDBJ databases">
        <authorList>
            <person name="Blom J."/>
        </authorList>
    </citation>
    <scope>NUCLEOTIDE SEQUENCE [LARGE SCALE GENOMIC DNA]</scope>
    <source>
        <strain evidence="2">PD885</strain>
    </source>
</reference>
<evidence type="ECO:0000313" key="2">
    <source>
        <dbReference type="EMBL" id="SMQ98550.1"/>
    </source>
</evidence>
<evidence type="ECO:0000259" key="1">
    <source>
        <dbReference type="Pfam" id="PF11954"/>
    </source>
</evidence>
<sequence length="95" mass="10867">MVIRQERKRLRLQFSKTAQLLGTMEHWQHDTFIVRWDDRSLNADAFVNFVLTRDGAVGEMRTESLSPLTDLNFDFSGPGVSDGSSRAARADVMRH</sequence>
<dbReference type="eggNOG" id="COG1680">
    <property type="taxonomic scope" value="Bacteria"/>
</dbReference>
<evidence type="ECO:0000313" key="4">
    <source>
        <dbReference type="Proteomes" id="UP000195877"/>
    </source>
</evidence>
<dbReference type="AlphaFoldDB" id="A0A1Y6H8G0"/>
<dbReference type="KEGG" id="xfr:BER92_13040"/>
<evidence type="ECO:0000313" key="3">
    <source>
        <dbReference type="EMBL" id="SMR03985.1"/>
    </source>
</evidence>
<evidence type="ECO:0000313" key="5">
    <source>
        <dbReference type="Proteomes" id="UP000195953"/>
    </source>
</evidence>